<dbReference type="InParanoid" id="M4BG71"/>
<dbReference type="AlphaFoldDB" id="M4BG71"/>
<protein>
    <submittedName>
        <fullName evidence="1">Uncharacterized protein</fullName>
    </submittedName>
</protein>
<organism evidence="1 2">
    <name type="scientific">Hyaloperonospora arabidopsidis (strain Emoy2)</name>
    <name type="common">Downy mildew agent</name>
    <name type="synonym">Peronospora arabidopsidis</name>
    <dbReference type="NCBI Taxonomy" id="559515"/>
    <lineage>
        <taxon>Eukaryota</taxon>
        <taxon>Sar</taxon>
        <taxon>Stramenopiles</taxon>
        <taxon>Oomycota</taxon>
        <taxon>Peronosporomycetes</taxon>
        <taxon>Peronosporales</taxon>
        <taxon>Peronosporaceae</taxon>
        <taxon>Hyaloperonospora</taxon>
    </lineage>
</organism>
<dbReference type="Proteomes" id="UP000011713">
    <property type="component" value="Unassembled WGS sequence"/>
</dbReference>
<dbReference type="EMBL" id="JH598226">
    <property type="status" value="NOT_ANNOTATED_CDS"/>
    <property type="molecule type" value="Genomic_DNA"/>
</dbReference>
<reference evidence="2" key="1">
    <citation type="journal article" date="2010" name="Science">
        <title>Signatures of adaptation to obligate biotrophy in the Hyaloperonospora arabidopsidis genome.</title>
        <authorList>
            <person name="Baxter L."/>
            <person name="Tripathy S."/>
            <person name="Ishaque N."/>
            <person name="Boot N."/>
            <person name="Cabral A."/>
            <person name="Kemen E."/>
            <person name="Thines M."/>
            <person name="Ah-Fong A."/>
            <person name="Anderson R."/>
            <person name="Badejoko W."/>
            <person name="Bittner-Eddy P."/>
            <person name="Boore J.L."/>
            <person name="Chibucos M.C."/>
            <person name="Coates M."/>
            <person name="Dehal P."/>
            <person name="Delehaunty K."/>
            <person name="Dong S."/>
            <person name="Downton P."/>
            <person name="Dumas B."/>
            <person name="Fabro G."/>
            <person name="Fronick C."/>
            <person name="Fuerstenberg S.I."/>
            <person name="Fulton L."/>
            <person name="Gaulin E."/>
            <person name="Govers F."/>
            <person name="Hughes L."/>
            <person name="Humphray S."/>
            <person name="Jiang R.H."/>
            <person name="Judelson H."/>
            <person name="Kamoun S."/>
            <person name="Kyung K."/>
            <person name="Meijer H."/>
            <person name="Minx P."/>
            <person name="Morris P."/>
            <person name="Nelson J."/>
            <person name="Phuntumart V."/>
            <person name="Qutob D."/>
            <person name="Rehmany A."/>
            <person name="Rougon-Cardoso A."/>
            <person name="Ryden P."/>
            <person name="Torto-Alalibo T."/>
            <person name="Studholme D."/>
            <person name="Wang Y."/>
            <person name="Win J."/>
            <person name="Wood J."/>
            <person name="Clifton S.W."/>
            <person name="Rogers J."/>
            <person name="Van den Ackerveken G."/>
            <person name="Jones J.D."/>
            <person name="McDowell J.M."/>
            <person name="Beynon J."/>
            <person name="Tyler B.M."/>
        </authorList>
    </citation>
    <scope>NUCLEOTIDE SEQUENCE [LARGE SCALE GENOMIC DNA]</scope>
    <source>
        <strain evidence="2">Emoy2</strain>
    </source>
</reference>
<evidence type="ECO:0000313" key="2">
    <source>
        <dbReference type="Proteomes" id="UP000011713"/>
    </source>
</evidence>
<dbReference type="HOGENOM" id="CLU_2138304_0_0_1"/>
<reference evidence="1" key="2">
    <citation type="submission" date="2015-06" db="UniProtKB">
        <authorList>
            <consortium name="EnsemblProtists"/>
        </authorList>
    </citation>
    <scope>IDENTIFICATION</scope>
    <source>
        <strain evidence="1">Emoy2</strain>
    </source>
</reference>
<evidence type="ECO:0000313" key="1">
    <source>
        <dbReference type="EnsemblProtists" id="HpaP805292"/>
    </source>
</evidence>
<name>M4BG71_HYAAE</name>
<accession>M4BG71</accession>
<keyword evidence="2" id="KW-1185">Reference proteome</keyword>
<sequence>MDHPLPPEYREPHNRCSSFSGSDDVLLVRTVLENLDIFSFIQSQRTRAWKIITQCLCDQGITCTTESVRYRIDRLAESYWHSIQPRETSSSVGETLCPGYRTISQAMHGPVKS</sequence>
<dbReference type="VEuPathDB" id="FungiDB:HpaG805292"/>
<dbReference type="EnsemblProtists" id="HpaT805292">
    <property type="protein sequence ID" value="HpaP805292"/>
    <property type="gene ID" value="HpaG805292"/>
</dbReference>
<proteinExistence type="predicted"/>